<dbReference type="InterPro" id="IPR027268">
    <property type="entry name" value="Peptidase_M4/M1_CTD_sf"/>
</dbReference>
<dbReference type="GeneID" id="97242361"/>
<evidence type="ECO:0000259" key="15">
    <source>
        <dbReference type="Pfam" id="PF11940"/>
    </source>
</evidence>
<evidence type="ECO:0000256" key="4">
    <source>
        <dbReference type="ARBA" id="ARBA00012564"/>
    </source>
</evidence>
<dbReference type="Gene3D" id="1.25.50.10">
    <property type="entry name" value="Peptidase M1, alanyl aminopeptidase, C-terminal domain"/>
    <property type="match status" value="1"/>
</dbReference>
<dbReference type="NCBIfam" id="TIGR02414">
    <property type="entry name" value="pepN_proteo"/>
    <property type="match status" value="1"/>
</dbReference>
<keyword evidence="8" id="KW-0479">Metal-binding</keyword>
<evidence type="ECO:0000313" key="18">
    <source>
        <dbReference type="EMBL" id="KYO54036.1"/>
    </source>
</evidence>
<evidence type="ECO:0000256" key="11">
    <source>
        <dbReference type="ARBA" id="ARBA00023049"/>
    </source>
</evidence>
<protein>
    <recommendedName>
        <fullName evidence="5 13">Aminopeptidase N</fullName>
        <ecNumber evidence="4 13">3.4.11.2</ecNumber>
    </recommendedName>
</protein>
<dbReference type="Proteomes" id="UP000075787">
    <property type="component" value="Unassembled WGS sequence"/>
</dbReference>
<dbReference type="InterPro" id="IPR001930">
    <property type="entry name" value="Peptidase_M1"/>
</dbReference>
<comment type="caution">
    <text evidence="18">The sequence shown here is derived from an EMBL/GenBank/DDBJ whole genome shotgun (WGS) entry which is preliminary data.</text>
</comment>
<dbReference type="AlphaFoldDB" id="A0A162L9W1"/>
<dbReference type="InterPro" id="IPR035414">
    <property type="entry name" value="Peptidase_M1_pepN_Ig-like"/>
</dbReference>
<evidence type="ECO:0000259" key="17">
    <source>
        <dbReference type="Pfam" id="PF17900"/>
    </source>
</evidence>
<feature type="domain" description="Peptidase M1 alanyl aminopeptidase C-terminal" evidence="16">
    <location>
        <begin position="561"/>
        <end position="887"/>
    </location>
</feature>
<dbReference type="InterPro" id="IPR038438">
    <property type="entry name" value="PepN_Ig-like_sf"/>
</dbReference>
<keyword evidence="7" id="KW-0645">Protease</keyword>
<evidence type="ECO:0000256" key="12">
    <source>
        <dbReference type="ARBA" id="ARBA00059739"/>
    </source>
</evidence>
<keyword evidence="11" id="KW-0482">Metalloprotease</keyword>
<evidence type="ECO:0000256" key="5">
    <source>
        <dbReference type="ARBA" id="ARBA00015611"/>
    </source>
</evidence>
<keyword evidence="6 18" id="KW-0031">Aminopeptidase</keyword>
<dbReference type="CDD" id="cd09600">
    <property type="entry name" value="M1_APN"/>
    <property type="match status" value="1"/>
</dbReference>
<dbReference type="Gene3D" id="2.60.40.1840">
    <property type="match status" value="1"/>
</dbReference>
<comment type="catalytic activity">
    <reaction evidence="1">
        <text>Release of an N-terminal amino acid, Xaa-|-Yaa- from a peptide, amide or arylamide. Xaa is preferably Ala, but may be most amino acids including Pro (slow action). When a terminal hydrophobic residue is followed by a prolyl residue, the two may be released as an intact Xaa-Pro dipeptide.</text>
        <dbReference type="EC" id="3.4.11.2"/>
    </reaction>
</comment>
<accession>A0A162L9W1</accession>
<feature type="domain" description="Aminopeptidase N-like N-terminal" evidence="17">
    <location>
        <begin position="25"/>
        <end position="191"/>
    </location>
</feature>
<dbReference type="EMBL" id="LPZR01000098">
    <property type="protein sequence ID" value="KYO54036.1"/>
    <property type="molecule type" value="Genomic_DNA"/>
</dbReference>
<dbReference type="InterPro" id="IPR014782">
    <property type="entry name" value="Peptidase_M1_dom"/>
</dbReference>
<feature type="domain" description="Peptidase M1 alanyl aminopeptidase Ig-like fold" evidence="15">
    <location>
        <begin position="449"/>
        <end position="557"/>
    </location>
</feature>
<dbReference type="InterPro" id="IPR012779">
    <property type="entry name" value="Peptidase_M1_pepN"/>
</dbReference>
<comment type="similarity">
    <text evidence="3">Belongs to the peptidase M1 family.</text>
</comment>
<evidence type="ECO:0000313" key="19">
    <source>
        <dbReference type="Proteomes" id="UP000075787"/>
    </source>
</evidence>
<dbReference type="FunFam" id="2.60.40.1730:FF:000005">
    <property type="entry name" value="Aminopeptidase N"/>
    <property type="match status" value="1"/>
</dbReference>
<dbReference type="FunFam" id="3.30.2010.30:FF:000002">
    <property type="entry name" value="Putative aminopeptidase N"/>
    <property type="match status" value="1"/>
</dbReference>
<evidence type="ECO:0000256" key="3">
    <source>
        <dbReference type="ARBA" id="ARBA00010136"/>
    </source>
</evidence>
<evidence type="ECO:0000259" key="16">
    <source>
        <dbReference type="Pfam" id="PF17432"/>
    </source>
</evidence>
<feature type="domain" description="Peptidase M1 membrane alanine aminopeptidase" evidence="14">
    <location>
        <begin position="231"/>
        <end position="443"/>
    </location>
</feature>
<dbReference type="GO" id="GO:0008270">
    <property type="term" value="F:zinc ion binding"/>
    <property type="evidence" value="ECO:0007669"/>
    <property type="project" value="InterPro"/>
</dbReference>
<gene>
    <name evidence="18" type="primary">pepN</name>
    <name evidence="18" type="ORF">AUP44_25815</name>
</gene>
<dbReference type="Pfam" id="PF17900">
    <property type="entry name" value="Peptidase_M1_N"/>
    <property type="match status" value="1"/>
</dbReference>
<dbReference type="PRINTS" id="PR00756">
    <property type="entry name" value="ALADIPTASE"/>
</dbReference>
<dbReference type="RefSeq" id="WP_062763310.1">
    <property type="nucleotide sequence ID" value="NZ_CP121045.1"/>
</dbReference>
<keyword evidence="10" id="KW-0862">Zinc</keyword>
<dbReference type="GO" id="GO:0008237">
    <property type="term" value="F:metallopeptidase activity"/>
    <property type="evidence" value="ECO:0007669"/>
    <property type="project" value="UniProtKB-UniRule"/>
</dbReference>
<evidence type="ECO:0000256" key="1">
    <source>
        <dbReference type="ARBA" id="ARBA00000098"/>
    </source>
</evidence>
<evidence type="ECO:0000259" key="14">
    <source>
        <dbReference type="Pfam" id="PF01433"/>
    </source>
</evidence>
<dbReference type="Pfam" id="PF11940">
    <property type="entry name" value="DUF3458"/>
    <property type="match status" value="1"/>
</dbReference>
<evidence type="ECO:0000256" key="7">
    <source>
        <dbReference type="ARBA" id="ARBA00022670"/>
    </source>
</evidence>
<dbReference type="GO" id="GO:0006508">
    <property type="term" value="P:proteolysis"/>
    <property type="evidence" value="ECO:0007669"/>
    <property type="project" value="UniProtKB-UniRule"/>
</dbReference>
<evidence type="ECO:0000256" key="2">
    <source>
        <dbReference type="ARBA" id="ARBA00001947"/>
    </source>
</evidence>
<dbReference type="EC" id="3.4.11.2" evidence="4 13"/>
<keyword evidence="9" id="KW-0378">Hydrolase</keyword>
<dbReference type="FunFam" id="2.60.40.1840:FF:000001">
    <property type="entry name" value="Aminopeptidase N"/>
    <property type="match status" value="1"/>
</dbReference>
<dbReference type="Pfam" id="PF01433">
    <property type="entry name" value="Peptidase_M1"/>
    <property type="match status" value="1"/>
</dbReference>
<dbReference type="PANTHER" id="PTHR46322">
    <property type="entry name" value="PUROMYCIN-SENSITIVE AMINOPEPTIDASE"/>
    <property type="match status" value="1"/>
</dbReference>
<organism evidence="18 19">
    <name type="scientific">Tistrella mobilis</name>
    <dbReference type="NCBI Taxonomy" id="171437"/>
    <lineage>
        <taxon>Bacteria</taxon>
        <taxon>Pseudomonadati</taxon>
        <taxon>Pseudomonadota</taxon>
        <taxon>Alphaproteobacteria</taxon>
        <taxon>Geminicoccales</taxon>
        <taxon>Geminicoccaceae</taxon>
        <taxon>Tistrella</taxon>
    </lineage>
</organism>
<dbReference type="InterPro" id="IPR037144">
    <property type="entry name" value="Peptidase_M1_pepN_C_sf"/>
</dbReference>
<dbReference type="Gene3D" id="3.30.2010.30">
    <property type="match status" value="1"/>
</dbReference>
<comment type="cofactor">
    <cofactor evidence="2">
        <name>Zn(2+)</name>
        <dbReference type="ChEBI" id="CHEBI:29105"/>
    </cofactor>
</comment>
<comment type="function">
    <text evidence="12">Aminopeptidase N is involved in the degradation of intracellular peptides generated by protein breakdown during normal growth as well as in response to nutrient starvation.</text>
</comment>
<evidence type="ECO:0000256" key="6">
    <source>
        <dbReference type="ARBA" id="ARBA00022438"/>
    </source>
</evidence>
<dbReference type="InterPro" id="IPR042097">
    <property type="entry name" value="Aminopeptidase_N-like_N_sf"/>
</dbReference>
<dbReference type="Gene3D" id="1.10.390.10">
    <property type="entry name" value="Neutral Protease Domain 2"/>
    <property type="match status" value="1"/>
</dbReference>
<evidence type="ECO:0000256" key="10">
    <source>
        <dbReference type="ARBA" id="ARBA00022833"/>
    </source>
</evidence>
<dbReference type="SUPFAM" id="SSF55486">
    <property type="entry name" value="Metalloproteases ('zincins'), catalytic domain"/>
    <property type="match status" value="1"/>
</dbReference>
<dbReference type="InterPro" id="IPR045357">
    <property type="entry name" value="Aminopeptidase_N-like_N"/>
</dbReference>
<dbReference type="PANTHER" id="PTHR46322:SF1">
    <property type="entry name" value="PUROMYCIN-SENSITIVE AMINOPEPTIDASE"/>
    <property type="match status" value="1"/>
</dbReference>
<evidence type="ECO:0000256" key="8">
    <source>
        <dbReference type="ARBA" id="ARBA00022723"/>
    </source>
</evidence>
<evidence type="ECO:0000256" key="13">
    <source>
        <dbReference type="NCBIfam" id="TIGR02414"/>
    </source>
</evidence>
<proteinExistence type="inferred from homology"/>
<dbReference type="SUPFAM" id="SSF63737">
    <property type="entry name" value="Leukotriene A4 hydrolase N-terminal domain"/>
    <property type="match status" value="1"/>
</dbReference>
<dbReference type="Gene3D" id="2.60.40.1730">
    <property type="entry name" value="tricorn interacting facor f3 domain"/>
    <property type="match status" value="1"/>
</dbReference>
<reference evidence="18 19" key="1">
    <citation type="submission" date="2015-12" db="EMBL/GenBank/DDBJ databases">
        <title>Genome sequence of Tistrella mobilis MCCC 1A02139.</title>
        <authorList>
            <person name="Lu L."/>
            <person name="Lai Q."/>
            <person name="Shao Z."/>
            <person name="Qian P."/>
        </authorList>
    </citation>
    <scope>NUCLEOTIDE SEQUENCE [LARGE SCALE GENOMIC DNA]</scope>
    <source>
        <strain evidence="18 19">MCCC 1A02139</strain>
    </source>
</reference>
<dbReference type="OrthoDB" id="100605at2"/>
<dbReference type="Pfam" id="PF17432">
    <property type="entry name" value="DUF3458_C"/>
    <property type="match status" value="1"/>
</dbReference>
<sequence>MKTDTPKTILLSEYTPPAYLVPSIDLEFRLDPHATRVTAVSRMERTADTPADAPLVLNGAGLKLVSVAIDGAPVGPDRWLQEEERLVIRKVPAAFELTVVTEIDPAGNTALEGLYLSNGIFCTQCEAEGFRKITYFPDRPDVMARYRTTIIGDPAVLPVMLSNGNPVADEIGEDGLRHITWEDPFPKPSYLFALVAGDLALCESPFTTMSGREVSLRLYVEPRNADKCEHAMASLKKAMVWDEQAYGREYDLDIYMIVAVDDFNMGAMENKGLNVFNSKYILARPDTATDSDYGGIEAVVAHEYFHNWTGNRITCRDWFQLSLKEGLTVFREQQFVADHQSAAVSRIHDVRVLRAAQFPEDAGPTAHPVRPDSYIEISNFYTSTVYNKGAEVIRMLHTLIGPEAFARGMDLYFERHDGQAVTCEDFVRAHADANELDLGDFFRWYVQAGTPEVSVETRHDPESRSFELTFTQTLKPTPGQPVKKPMVIPVRTALIGADGAPLALRLANEAADAPEAGQTERVLVLEDRVTRFTFADVAERPVPSLLRGFSAPVKLETRAEDADLAFLMGHDDDAFNRWEAAQTYAIRVIHRLIADVAAGRPLVLPADFRDAFARTIGDESLDPALIAEALTLPGESYLAETMTRIDVEGITAARQFVRREIGRSLEGLLLEVFDRLAAEDAGKPYSFDPASVGRRSLANLCLAYLGAPGGAAGLERARRRFETADNMTDALGGLLVLADQEDALSQPAFDAFYARWKDEPLVVDKWFMVQATASRANALDHVLKLMEHPAFSMRNPNRVRSLIGAFAASNPRGFHEASGRGYDFLADQIITLDASNPQIAARLVGPFKRWRRYDDQRQALMRQALERIAARQGLSRDVYEMVSKSLA</sequence>
<evidence type="ECO:0000256" key="9">
    <source>
        <dbReference type="ARBA" id="ARBA00022801"/>
    </source>
</evidence>
<dbReference type="GO" id="GO:0016285">
    <property type="term" value="F:alanyl aminopeptidase activity"/>
    <property type="evidence" value="ECO:0007669"/>
    <property type="project" value="UniProtKB-EC"/>
</dbReference>
<dbReference type="InterPro" id="IPR024601">
    <property type="entry name" value="Peptidase_M1_pepN_C"/>
</dbReference>
<name>A0A162L9W1_9PROT</name>